<evidence type="ECO:0000313" key="4">
    <source>
        <dbReference type="Proteomes" id="UP000005387"/>
    </source>
</evidence>
<dbReference type="SUPFAM" id="SSF47203">
    <property type="entry name" value="Acyl-CoA dehydrogenase C-terminal domain-like"/>
    <property type="match status" value="1"/>
</dbReference>
<dbReference type="OrthoDB" id="2587775at2"/>
<gene>
    <name evidence="3" type="ORF">PaecuDRAFT_3747</name>
</gene>
<dbReference type="Gene3D" id="1.20.140.10">
    <property type="entry name" value="Butyryl-CoA Dehydrogenase, subunit A, domain 3"/>
    <property type="match status" value="1"/>
</dbReference>
<dbReference type="PANTHER" id="PTHR43884:SF12">
    <property type="entry name" value="ISOVALERYL-COA DEHYDROGENASE, MITOCHONDRIAL-RELATED"/>
    <property type="match status" value="1"/>
</dbReference>
<evidence type="ECO:0000259" key="2">
    <source>
        <dbReference type="Pfam" id="PF08028"/>
    </source>
</evidence>
<dbReference type="EMBL" id="AEDD01000010">
    <property type="protein sequence ID" value="EFM09698.1"/>
    <property type="molecule type" value="Genomic_DNA"/>
</dbReference>
<accession>E0ICY3</accession>
<dbReference type="InterPro" id="IPR013107">
    <property type="entry name" value="Acyl-CoA_DH_C"/>
</dbReference>
<proteinExistence type="predicted"/>
<keyword evidence="4" id="KW-1185">Reference proteome</keyword>
<feature type="domain" description="Acyl-CoA dehydrogenase C-terminal" evidence="2">
    <location>
        <begin position="228"/>
        <end position="341"/>
    </location>
</feature>
<dbReference type="Proteomes" id="UP000005387">
    <property type="component" value="Unassembled WGS sequence"/>
</dbReference>
<dbReference type="InterPro" id="IPR009100">
    <property type="entry name" value="AcylCoA_DH/oxidase_NM_dom_sf"/>
</dbReference>
<reference evidence="3 4" key="1">
    <citation type="submission" date="2010-07" db="EMBL/GenBank/DDBJ databases">
        <title>The draft genome of Paenibacillus curdlanolyticus YK9.</title>
        <authorList>
            <consortium name="US DOE Joint Genome Institute (JGI-PGF)"/>
            <person name="Lucas S."/>
            <person name="Copeland A."/>
            <person name="Lapidus A."/>
            <person name="Cheng J.-F."/>
            <person name="Bruce D."/>
            <person name="Goodwin L."/>
            <person name="Pitluck S."/>
            <person name="Land M.L."/>
            <person name="Hauser L."/>
            <person name="Chang Y.-J."/>
            <person name="Jeffries C."/>
            <person name="Anderson I.J."/>
            <person name="Johnson E."/>
            <person name="Loganathan U."/>
            <person name="Mulhopadhyay B."/>
            <person name="Kyrpides N."/>
            <person name="Woyke T.J."/>
        </authorList>
    </citation>
    <scope>NUCLEOTIDE SEQUENCE [LARGE SCALE GENOMIC DNA]</scope>
    <source>
        <strain evidence="3 4">YK9</strain>
    </source>
</reference>
<evidence type="ECO:0000313" key="3">
    <source>
        <dbReference type="EMBL" id="EFM09698.1"/>
    </source>
</evidence>
<dbReference type="SUPFAM" id="SSF56645">
    <property type="entry name" value="Acyl-CoA dehydrogenase NM domain-like"/>
    <property type="match status" value="1"/>
</dbReference>
<organism evidence="3 4">
    <name type="scientific">Paenibacillus curdlanolyticus YK9</name>
    <dbReference type="NCBI Taxonomy" id="717606"/>
    <lineage>
        <taxon>Bacteria</taxon>
        <taxon>Bacillati</taxon>
        <taxon>Bacillota</taxon>
        <taxon>Bacilli</taxon>
        <taxon>Bacillales</taxon>
        <taxon>Paenibacillaceae</taxon>
        <taxon>Paenibacillus</taxon>
    </lineage>
</organism>
<dbReference type="Gene3D" id="2.40.110.10">
    <property type="entry name" value="Butyryl-CoA Dehydrogenase, subunit A, domain 2"/>
    <property type="match status" value="1"/>
</dbReference>
<name>E0ICY3_9BACL</name>
<dbReference type="RefSeq" id="WP_006039733.1">
    <property type="nucleotide sequence ID" value="NZ_AEDD01000010.1"/>
</dbReference>
<dbReference type="GO" id="GO:0003995">
    <property type="term" value="F:acyl-CoA dehydrogenase activity"/>
    <property type="evidence" value="ECO:0007669"/>
    <property type="project" value="TreeGrafter"/>
</dbReference>
<dbReference type="AlphaFoldDB" id="E0ICY3"/>
<dbReference type="STRING" id="717606.PaecuDRAFT_3747"/>
<protein>
    <submittedName>
        <fullName evidence="3">Acyl-CoA dehydrogenase type 2 domain protein</fullName>
    </submittedName>
</protein>
<dbReference type="Pfam" id="PF08028">
    <property type="entry name" value="Acyl-CoA_dh_2"/>
    <property type="match status" value="1"/>
</dbReference>
<sequence>MSATVLTLSETIRMDDLVNQQVHTLTLPEPYGSGLSCAASYSGMIADLAAGDLPLAIRLANHLTSAWGLRMMQAEAGNPIDSCFANIRSKGMLLASLNEIDFNEREPETSGGGGAIQATAAEGGMRFNGVRQRVHMDAHVQYLPMCGIIHDKNGSSSFAVAVIPITREGVSMQRCPDVCQSDEAGFTAIESYSVRLQDVFVPNNELVSFTGQESALLERFLLLHRLNVSAIYLGIAKSALACACDSAKASFVPQWGLPLSRFPGTQFLVADAAILLEACESQLYTYSSRINELFSGGGDGRELVADTGLLTMEYMVTATQKIVNYAMKIAGISSIRANHPLAKLYGTLKSSSFDLGQMESDDNREQLARALLRSASAG</sequence>
<dbReference type="InterPro" id="IPR036250">
    <property type="entry name" value="AcylCo_DH-like_C"/>
</dbReference>
<dbReference type="InterPro" id="IPR046373">
    <property type="entry name" value="Acyl-CoA_Oxase/DH_mid-dom_sf"/>
</dbReference>
<dbReference type="eggNOG" id="COG1960">
    <property type="taxonomic scope" value="Bacteria"/>
</dbReference>
<evidence type="ECO:0000256" key="1">
    <source>
        <dbReference type="ARBA" id="ARBA00023002"/>
    </source>
</evidence>
<dbReference type="PANTHER" id="PTHR43884">
    <property type="entry name" value="ACYL-COA DEHYDROGENASE"/>
    <property type="match status" value="1"/>
</dbReference>
<keyword evidence="1" id="KW-0560">Oxidoreductase</keyword>